<protein>
    <submittedName>
        <fullName evidence="3">Uncharacterized protein</fullName>
    </submittedName>
</protein>
<feature type="compositionally biased region" description="Polar residues" evidence="2">
    <location>
        <begin position="194"/>
        <end position="205"/>
    </location>
</feature>
<evidence type="ECO:0000313" key="4">
    <source>
        <dbReference type="Proteomes" id="UP001458880"/>
    </source>
</evidence>
<sequence length="403" mass="46253">MNQLQEDLLRQLREGLAQDAYRQSSSFSSSGTSYEPVMSHGSYGVGSNAYRTSYSSGSAYRQRQSYSSGGECCMQSDDSTTVSQETVAQQKTRVDLAEKNESQNSESVDIEAVPDENVETSTRTLARDKPSNKPKPQEQIPQSGDLSQHQQHWDQNINEDQDQLTQQETLGQVDQNLETVGQLFDDDDTTRITQESVQQQNSGRNDQNRYHGGGSSYSGRQQNKLFTQQNEFLTHEREIPERYIGYQPNPVQKLHHLVQQNLTKLKDNLDQHSYIFNLDQTDDLTQHTDQLTQHTDQLTQYHDDLTQQNEELTQQNEDLTQQSYYPSQTQDFTQQSQNSAQRSEDLTQNAIRSGKASYLYPYDLPKNTDDLTQQNEDFTQQNEDLTQQTEDLTQQTEDLTQQI</sequence>
<dbReference type="EMBL" id="JASPKY010000543">
    <property type="protein sequence ID" value="KAK9693402.1"/>
    <property type="molecule type" value="Genomic_DNA"/>
</dbReference>
<feature type="compositionally biased region" description="Polar residues" evidence="2">
    <location>
        <begin position="139"/>
        <end position="153"/>
    </location>
</feature>
<feature type="coiled-coil region" evidence="1">
    <location>
        <begin position="368"/>
        <end position="402"/>
    </location>
</feature>
<keyword evidence="1" id="KW-0175">Coiled coil</keyword>
<dbReference type="Proteomes" id="UP001458880">
    <property type="component" value="Unassembled WGS sequence"/>
</dbReference>
<accession>A0AAW1ITP2</accession>
<name>A0AAW1ITP2_POPJA</name>
<proteinExistence type="predicted"/>
<feature type="compositionally biased region" description="Basic and acidic residues" evidence="2">
    <location>
        <begin position="92"/>
        <end position="101"/>
    </location>
</feature>
<dbReference type="AlphaFoldDB" id="A0AAW1ITP2"/>
<feature type="compositionally biased region" description="Polar residues" evidence="2">
    <location>
        <begin position="49"/>
        <end position="68"/>
    </location>
</feature>
<feature type="coiled-coil region" evidence="1">
    <location>
        <begin position="295"/>
        <end position="322"/>
    </location>
</feature>
<organism evidence="3 4">
    <name type="scientific">Popillia japonica</name>
    <name type="common">Japanese beetle</name>
    <dbReference type="NCBI Taxonomy" id="7064"/>
    <lineage>
        <taxon>Eukaryota</taxon>
        <taxon>Metazoa</taxon>
        <taxon>Ecdysozoa</taxon>
        <taxon>Arthropoda</taxon>
        <taxon>Hexapoda</taxon>
        <taxon>Insecta</taxon>
        <taxon>Pterygota</taxon>
        <taxon>Neoptera</taxon>
        <taxon>Endopterygota</taxon>
        <taxon>Coleoptera</taxon>
        <taxon>Polyphaga</taxon>
        <taxon>Scarabaeiformia</taxon>
        <taxon>Scarabaeidae</taxon>
        <taxon>Rutelinae</taxon>
        <taxon>Popillia</taxon>
    </lineage>
</organism>
<feature type="region of interest" description="Disordered" evidence="2">
    <location>
        <begin position="194"/>
        <end position="222"/>
    </location>
</feature>
<feature type="compositionally biased region" description="Low complexity" evidence="2">
    <location>
        <begin position="24"/>
        <end position="33"/>
    </location>
</feature>
<gene>
    <name evidence="3" type="ORF">QE152_g34214</name>
</gene>
<keyword evidence="4" id="KW-1185">Reference proteome</keyword>
<feature type="compositionally biased region" description="Polar residues" evidence="2">
    <location>
        <begin position="76"/>
        <end position="91"/>
    </location>
</feature>
<comment type="caution">
    <text evidence="3">The sequence shown here is derived from an EMBL/GenBank/DDBJ whole genome shotgun (WGS) entry which is preliminary data.</text>
</comment>
<feature type="region of interest" description="Disordered" evidence="2">
    <location>
        <begin position="19"/>
        <end position="153"/>
    </location>
</feature>
<evidence type="ECO:0000313" key="3">
    <source>
        <dbReference type="EMBL" id="KAK9693402.1"/>
    </source>
</evidence>
<feature type="compositionally biased region" description="Acidic residues" evidence="2">
    <location>
        <begin position="108"/>
        <end position="118"/>
    </location>
</feature>
<reference evidence="3 4" key="1">
    <citation type="journal article" date="2024" name="BMC Genomics">
        <title>De novo assembly and annotation of Popillia japonica's genome with initial clues to its potential as an invasive pest.</title>
        <authorList>
            <person name="Cucini C."/>
            <person name="Boschi S."/>
            <person name="Funari R."/>
            <person name="Cardaioli E."/>
            <person name="Iannotti N."/>
            <person name="Marturano G."/>
            <person name="Paoli F."/>
            <person name="Bruttini M."/>
            <person name="Carapelli A."/>
            <person name="Frati F."/>
            <person name="Nardi F."/>
        </authorList>
    </citation>
    <scope>NUCLEOTIDE SEQUENCE [LARGE SCALE GENOMIC DNA]</scope>
    <source>
        <strain evidence="3">DMR45628</strain>
    </source>
</reference>
<evidence type="ECO:0000256" key="1">
    <source>
        <dbReference type="SAM" id="Coils"/>
    </source>
</evidence>
<evidence type="ECO:0000256" key="2">
    <source>
        <dbReference type="SAM" id="MobiDB-lite"/>
    </source>
</evidence>